<reference evidence="3" key="1">
    <citation type="journal article" date="2019" name="Int. J. Syst. Evol. Microbiol.">
        <title>The Global Catalogue of Microorganisms (GCM) 10K type strain sequencing project: providing services to taxonomists for standard genome sequencing and annotation.</title>
        <authorList>
            <consortium name="The Broad Institute Genomics Platform"/>
            <consortium name="The Broad Institute Genome Sequencing Center for Infectious Disease"/>
            <person name="Wu L."/>
            <person name="Ma J."/>
        </authorList>
    </citation>
    <scope>NUCLEOTIDE SEQUENCE [LARGE SCALE GENOMIC DNA]</scope>
    <source>
        <strain evidence="3">CGMCC 1.15795</strain>
    </source>
</reference>
<proteinExistence type="predicted"/>
<name>A0ABW4QUZ8_9BACT</name>
<dbReference type="Proteomes" id="UP001597197">
    <property type="component" value="Unassembled WGS sequence"/>
</dbReference>
<organism evidence="2 3">
    <name type="scientific">Hymenobacter bucti</name>
    <dbReference type="NCBI Taxonomy" id="1844114"/>
    <lineage>
        <taxon>Bacteria</taxon>
        <taxon>Pseudomonadati</taxon>
        <taxon>Bacteroidota</taxon>
        <taxon>Cytophagia</taxon>
        <taxon>Cytophagales</taxon>
        <taxon>Hymenobacteraceae</taxon>
        <taxon>Hymenobacter</taxon>
    </lineage>
</organism>
<accession>A0ABW4QUZ8</accession>
<evidence type="ECO:0000256" key="1">
    <source>
        <dbReference type="SAM" id="SignalP"/>
    </source>
</evidence>
<protein>
    <recommendedName>
        <fullName evidence="4">DUF481 domain-containing protein</fullName>
    </recommendedName>
</protein>
<feature type="chain" id="PRO_5045890489" description="DUF481 domain-containing protein" evidence="1">
    <location>
        <begin position="21"/>
        <end position="291"/>
    </location>
</feature>
<dbReference type="RefSeq" id="WP_382314284.1">
    <property type="nucleotide sequence ID" value="NZ_JBHUFD010000005.1"/>
</dbReference>
<feature type="signal peptide" evidence="1">
    <location>
        <begin position="1"/>
        <end position="20"/>
    </location>
</feature>
<evidence type="ECO:0000313" key="3">
    <source>
        <dbReference type="Proteomes" id="UP001597197"/>
    </source>
</evidence>
<evidence type="ECO:0008006" key="4">
    <source>
        <dbReference type="Google" id="ProtNLM"/>
    </source>
</evidence>
<evidence type="ECO:0000313" key="2">
    <source>
        <dbReference type="EMBL" id="MFD1873413.1"/>
    </source>
</evidence>
<gene>
    <name evidence="2" type="ORF">ACFSDX_13295</name>
</gene>
<dbReference type="EMBL" id="JBHUFD010000005">
    <property type="protein sequence ID" value="MFD1873413.1"/>
    <property type="molecule type" value="Genomic_DNA"/>
</dbReference>
<sequence>MTRSLSALAVLLAGSQMALAQTTTAPAYDPTVAHRSLRDLELWPELQGEIALRNGDYLLLTVRGERSTTDLQSSRTLGFDTRRVGATYEHFWNDKWSWGGALRYESNARLETGSGGDMVAPELLLRHRSPIFGGLTFGQRLGLERQFYVIRNYLGGPGPSGQFWGRVRMDVERLFPLSSDAAGLALRPRLSYAASTHLRFQKDANDPEERTIQFTSWRGEVGVRLSPAIDFTPWFAYQTIYRQDLIFTDRNQVPVSGGKINAVYPTLGLDVRFTFRPAGAKADRQQLPTQH</sequence>
<keyword evidence="1" id="KW-0732">Signal</keyword>
<comment type="caution">
    <text evidence="2">The sequence shown here is derived from an EMBL/GenBank/DDBJ whole genome shotgun (WGS) entry which is preliminary data.</text>
</comment>
<keyword evidence="3" id="KW-1185">Reference proteome</keyword>